<dbReference type="Proteomes" id="UP000053937">
    <property type="component" value="Unassembled WGS sequence"/>
</dbReference>
<dbReference type="AlphaFoldDB" id="A0A101JH03"/>
<organism evidence="1 2">
    <name type="scientific">Chlorobium limicola</name>
    <dbReference type="NCBI Taxonomy" id="1092"/>
    <lineage>
        <taxon>Bacteria</taxon>
        <taxon>Pseudomonadati</taxon>
        <taxon>Chlorobiota</taxon>
        <taxon>Chlorobiia</taxon>
        <taxon>Chlorobiales</taxon>
        <taxon>Chlorobiaceae</taxon>
        <taxon>Chlorobium/Pelodictyon group</taxon>
        <taxon>Chlorobium</taxon>
    </lineage>
</organism>
<proteinExistence type="predicted"/>
<keyword evidence="2" id="KW-1185">Reference proteome</keyword>
<evidence type="ECO:0000313" key="2">
    <source>
        <dbReference type="Proteomes" id="UP000053937"/>
    </source>
</evidence>
<comment type="caution">
    <text evidence="1">The sequence shown here is derived from an EMBL/GenBank/DDBJ whole genome shotgun (WGS) entry which is preliminary data.</text>
</comment>
<dbReference type="EMBL" id="LMBR01000156">
    <property type="protein sequence ID" value="KUL26271.1"/>
    <property type="molecule type" value="Genomic_DNA"/>
</dbReference>
<evidence type="ECO:0000313" key="1">
    <source>
        <dbReference type="EMBL" id="KUL26271.1"/>
    </source>
</evidence>
<reference evidence="1 2" key="1">
    <citation type="submission" date="2015-10" db="EMBL/GenBank/DDBJ databases">
        <title>Draft Genome Sequence of Chlorobium limicola strain Frasassi Growing under Artificial Lighting in the Frasassi Cave System.</title>
        <authorList>
            <person name="Mansor M."/>
            <person name="Macalady J."/>
        </authorList>
    </citation>
    <scope>NUCLEOTIDE SEQUENCE [LARGE SCALE GENOMIC DNA]</scope>
    <source>
        <strain evidence="1 2">Frasassi</strain>
    </source>
</reference>
<name>A0A101JH03_CHLLI</name>
<accession>A0A101JH03</accession>
<sequence length="71" mass="7628">MGRGQLAVGGKIVGCEQLAVGGKRSIVRGANGSMLAVAWRSMLAVAWRSIARFALQEYRFAVEDGRLGTEF</sequence>
<protein>
    <submittedName>
        <fullName evidence="1">Uncharacterized protein</fullName>
    </submittedName>
</protein>
<gene>
    <name evidence="1" type="ORF">ASB62_06425</name>
</gene>